<dbReference type="GO" id="GO:0016747">
    <property type="term" value="F:acyltransferase activity, transferring groups other than amino-acyl groups"/>
    <property type="evidence" value="ECO:0007669"/>
    <property type="project" value="InterPro"/>
</dbReference>
<name>A0A9W6URX4_9ACTN</name>
<gene>
    <name evidence="2" type="ORF">Kpho01_50110</name>
</gene>
<reference evidence="2" key="1">
    <citation type="submission" date="2023-02" db="EMBL/GenBank/DDBJ databases">
        <title>Kitasatospora phosalacinea NBRC 14362.</title>
        <authorList>
            <person name="Ichikawa N."/>
            <person name="Sato H."/>
            <person name="Tonouchi N."/>
        </authorList>
    </citation>
    <scope>NUCLEOTIDE SEQUENCE</scope>
    <source>
        <strain evidence="2">NBRC 14362</strain>
    </source>
</reference>
<dbReference type="PROSITE" id="PS51186">
    <property type="entry name" value="GNAT"/>
    <property type="match status" value="1"/>
</dbReference>
<comment type="caution">
    <text evidence="2">The sequence shown here is derived from an EMBL/GenBank/DDBJ whole genome shotgun (WGS) entry which is preliminary data.</text>
</comment>
<organism evidence="2 3">
    <name type="scientific">Kitasatospora phosalacinea</name>
    <dbReference type="NCBI Taxonomy" id="2065"/>
    <lineage>
        <taxon>Bacteria</taxon>
        <taxon>Bacillati</taxon>
        <taxon>Actinomycetota</taxon>
        <taxon>Actinomycetes</taxon>
        <taxon>Kitasatosporales</taxon>
        <taxon>Streptomycetaceae</taxon>
        <taxon>Kitasatospora</taxon>
    </lineage>
</organism>
<evidence type="ECO:0000313" key="2">
    <source>
        <dbReference type="EMBL" id="GLW57000.1"/>
    </source>
</evidence>
<feature type="domain" description="N-acetyltransferase" evidence="1">
    <location>
        <begin position="123"/>
        <end position="263"/>
    </location>
</feature>
<accession>A0A9W6URX4</accession>
<evidence type="ECO:0000313" key="3">
    <source>
        <dbReference type="Proteomes" id="UP001165143"/>
    </source>
</evidence>
<dbReference type="InterPro" id="IPR000182">
    <property type="entry name" value="GNAT_dom"/>
</dbReference>
<protein>
    <recommendedName>
        <fullName evidence="1">N-acetyltransferase domain-containing protein</fullName>
    </recommendedName>
</protein>
<dbReference type="Proteomes" id="UP001165143">
    <property type="component" value="Unassembled WGS sequence"/>
</dbReference>
<dbReference type="RefSeq" id="WP_033251796.1">
    <property type="nucleotide sequence ID" value="NZ_BSRX01000033.1"/>
</dbReference>
<dbReference type="InterPro" id="IPR016181">
    <property type="entry name" value="Acyl_CoA_acyltransferase"/>
</dbReference>
<evidence type="ECO:0000259" key="1">
    <source>
        <dbReference type="PROSITE" id="PS51186"/>
    </source>
</evidence>
<proteinExistence type="predicted"/>
<dbReference type="Pfam" id="PF00583">
    <property type="entry name" value="Acetyltransf_1"/>
    <property type="match status" value="1"/>
</dbReference>
<sequence length="263" mass="26781">MSELSIDAVAAAGAAWVWMPDDAEVFRDGTCTVLRLPEHYSFDLSVVSFTPAAAPLPEAVDAVLALARTLGPRVLDWQVLIGDPAGLAEELAARGGRVKLDLEILAADLSRGAPELQPPTVEVELRWATDTATALDAVAAEAAGFGGALPPAERAGRVAERGARSVPAGGGGTLVAYVDGEPAGTGGVALVDGVARLTGGAVVPARRGRGVYRALLAARLSYAAAHGARMALVKGNPATSGPILQKAGFAVHGREPVYAVPLD</sequence>
<dbReference type="AlphaFoldDB" id="A0A9W6URX4"/>
<dbReference type="EMBL" id="BSRX01000033">
    <property type="protein sequence ID" value="GLW57000.1"/>
    <property type="molecule type" value="Genomic_DNA"/>
</dbReference>
<dbReference type="SUPFAM" id="SSF55729">
    <property type="entry name" value="Acyl-CoA N-acyltransferases (Nat)"/>
    <property type="match status" value="1"/>
</dbReference>
<dbReference type="OrthoDB" id="4375873at2"/>
<dbReference type="CDD" id="cd04301">
    <property type="entry name" value="NAT_SF"/>
    <property type="match status" value="1"/>
</dbReference>
<dbReference type="Gene3D" id="3.40.630.30">
    <property type="match status" value="1"/>
</dbReference>